<protein>
    <submittedName>
        <fullName evidence="1">Uncharacterized protein</fullName>
    </submittedName>
</protein>
<evidence type="ECO:0000313" key="1">
    <source>
        <dbReference type="EMBL" id="TNV84789.1"/>
    </source>
</evidence>
<dbReference type="AlphaFoldDB" id="A0A8J8P2W5"/>
<comment type="caution">
    <text evidence="1">The sequence shown here is derived from an EMBL/GenBank/DDBJ whole genome shotgun (WGS) entry which is preliminary data.</text>
</comment>
<reference evidence="1" key="1">
    <citation type="submission" date="2019-06" db="EMBL/GenBank/DDBJ databases">
        <authorList>
            <person name="Zheng W."/>
        </authorList>
    </citation>
    <scope>NUCLEOTIDE SEQUENCE</scope>
    <source>
        <strain evidence="1">QDHG01</strain>
    </source>
</reference>
<gene>
    <name evidence="1" type="ORF">FGO68_gene4311</name>
</gene>
<organism evidence="1 2">
    <name type="scientific">Halteria grandinella</name>
    <dbReference type="NCBI Taxonomy" id="5974"/>
    <lineage>
        <taxon>Eukaryota</taxon>
        <taxon>Sar</taxon>
        <taxon>Alveolata</taxon>
        <taxon>Ciliophora</taxon>
        <taxon>Intramacronucleata</taxon>
        <taxon>Spirotrichea</taxon>
        <taxon>Stichotrichia</taxon>
        <taxon>Sporadotrichida</taxon>
        <taxon>Halteriidae</taxon>
        <taxon>Halteria</taxon>
    </lineage>
</organism>
<sequence length="97" mass="10529">MQVSVRVTGFDENSIDSKALVTQIEQFLKVNQVIPISVAMDSNVSGEAAEPSVKITYYEDEEADKAVELLNDNKDAFSEAQASIQAFKEAGASLDLD</sequence>
<accession>A0A8J8P2W5</accession>
<proteinExistence type="predicted"/>
<name>A0A8J8P2W5_HALGN</name>
<evidence type="ECO:0000313" key="2">
    <source>
        <dbReference type="Proteomes" id="UP000785679"/>
    </source>
</evidence>
<dbReference type="Proteomes" id="UP000785679">
    <property type="component" value="Unassembled WGS sequence"/>
</dbReference>
<dbReference type="EMBL" id="RRYP01002416">
    <property type="protein sequence ID" value="TNV84789.1"/>
    <property type="molecule type" value="Genomic_DNA"/>
</dbReference>
<keyword evidence="2" id="KW-1185">Reference proteome</keyword>